<dbReference type="EMBL" id="SZON01000459">
    <property type="protein sequence ID" value="TKI95763.1"/>
    <property type="molecule type" value="Genomic_DNA"/>
</dbReference>
<evidence type="ECO:0000313" key="2">
    <source>
        <dbReference type="Proteomes" id="UP000305222"/>
    </source>
</evidence>
<organism evidence="1 2">
    <name type="scientific">Bacillus wiedmannii</name>
    <dbReference type="NCBI Taxonomy" id="1890302"/>
    <lineage>
        <taxon>Bacteria</taxon>
        <taxon>Bacillati</taxon>
        <taxon>Bacillota</taxon>
        <taxon>Bacilli</taxon>
        <taxon>Bacillales</taxon>
        <taxon>Bacillaceae</taxon>
        <taxon>Bacillus</taxon>
        <taxon>Bacillus cereus group</taxon>
    </lineage>
</organism>
<feature type="non-terminal residue" evidence="1">
    <location>
        <position position="1"/>
    </location>
</feature>
<dbReference type="Proteomes" id="UP000305222">
    <property type="component" value="Unassembled WGS sequence"/>
</dbReference>
<name>A0A4V5TUY5_9BACI</name>
<sequence>KIHATSFLQLLKREISSFTAISVLNNKPITITFEDIYPYDLAYYEFVIEKGKDLLENNSL</sequence>
<gene>
    <name evidence="1" type="ORF">FC699_12500</name>
</gene>
<evidence type="ECO:0000313" key="1">
    <source>
        <dbReference type="EMBL" id="TKI95763.1"/>
    </source>
</evidence>
<reference evidence="1 2" key="1">
    <citation type="journal article" date="2019" name="Environ. Microbiol.">
        <title>An active ?-lactamase is a part of an orchestrated cell wall stress resistance network of Bacillus subtilis and related rhizosphere species.</title>
        <authorList>
            <person name="Bucher T."/>
            <person name="Keren-Paz A."/>
            <person name="Hausser J."/>
            <person name="Olender T."/>
            <person name="Cytryn E."/>
            <person name="Kolodkin-Gal I."/>
        </authorList>
    </citation>
    <scope>NUCLEOTIDE SEQUENCE [LARGE SCALE GENOMIC DNA]</scope>
    <source>
        <strain evidence="1 2">I5</strain>
    </source>
</reference>
<protein>
    <submittedName>
        <fullName evidence="1">DNA mismatch repair protein MutT</fullName>
    </submittedName>
</protein>
<accession>A0A4V5TUY5</accession>
<comment type="caution">
    <text evidence="1">The sequence shown here is derived from an EMBL/GenBank/DDBJ whole genome shotgun (WGS) entry which is preliminary data.</text>
</comment>
<proteinExistence type="predicted"/>
<dbReference type="AlphaFoldDB" id="A0A4V5TUY5"/>